<evidence type="ECO:0000313" key="2">
    <source>
        <dbReference type="EMBL" id="KDR76030.1"/>
    </source>
</evidence>
<reference evidence="3" key="1">
    <citation type="journal article" date="2014" name="Proc. Natl. Acad. Sci. U.S.A.">
        <title>Extensive sampling of basidiomycete genomes demonstrates inadequacy of the white-rot/brown-rot paradigm for wood decay fungi.</title>
        <authorList>
            <person name="Riley R."/>
            <person name="Salamov A.A."/>
            <person name="Brown D.W."/>
            <person name="Nagy L.G."/>
            <person name="Floudas D."/>
            <person name="Held B.W."/>
            <person name="Levasseur A."/>
            <person name="Lombard V."/>
            <person name="Morin E."/>
            <person name="Otillar R."/>
            <person name="Lindquist E.A."/>
            <person name="Sun H."/>
            <person name="LaButti K.M."/>
            <person name="Schmutz J."/>
            <person name="Jabbour D."/>
            <person name="Luo H."/>
            <person name="Baker S.E."/>
            <person name="Pisabarro A.G."/>
            <person name="Walton J.D."/>
            <person name="Blanchette R.A."/>
            <person name="Henrissat B."/>
            <person name="Martin F."/>
            <person name="Cullen D."/>
            <person name="Hibbett D.S."/>
            <person name="Grigoriev I.V."/>
        </authorList>
    </citation>
    <scope>NUCLEOTIDE SEQUENCE [LARGE SCALE GENOMIC DNA]</scope>
    <source>
        <strain evidence="3">CBS 339.88</strain>
    </source>
</reference>
<dbReference type="EMBL" id="KL142379">
    <property type="protein sequence ID" value="KDR76030.1"/>
    <property type="molecule type" value="Genomic_DNA"/>
</dbReference>
<accession>A0A067SYM4</accession>
<gene>
    <name evidence="2" type="ORF">GALMADRAFT_139783</name>
</gene>
<dbReference type="HOGENOM" id="CLU_2542716_0_0_1"/>
<dbReference type="Proteomes" id="UP000027222">
    <property type="component" value="Unassembled WGS sequence"/>
</dbReference>
<name>A0A067SYM4_GALM3</name>
<sequence>MELERRTAQGLGHRNVIEAQQHLQSNDDDRSRECPSRVPRCFEPAAATPTPRRFCFALNSHDDHRHPPLLLRGRSPQYVDPLP</sequence>
<protein>
    <submittedName>
        <fullName evidence="2">Uncharacterized protein</fullName>
    </submittedName>
</protein>
<feature type="region of interest" description="Disordered" evidence="1">
    <location>
        <begin position="1"/>
        <end position="36"/>
    </location>
</feature>
<evidence type="ECO:0000313" key="3">
    <source>
        <dbReference type="Proteomes" id="UP000027222"/>
    </source>
</evidence>
<keyword evidence="3" id="KW-1185">Reference proteome</keyword>
<dbReference type="AlphaFoldDB" id="A0A067SYM4"/>
<evidence type="ECO:0000256" key="1">
    <source>
        <dbReference type="SAM" id="MobiDB-lite"/>
    </source>
</evidence>
<organism evidence="2 3">
    <name type="scientific">Galerina marginata (strain CBS 339.88)</name>
    <dbReference type="NCBI Taxonomy" id="685588"/>
    <lineage>
        <taxon>Eukaryota</taxon>
        <taxon>Fungi</taxon>
        <taxon>Dikarya</taxon>
        <taxon>Basidiomycota</taxon>
        <taxon>Agaricomycotina</taxon>
        <taxon>Agaricomycetes</taxon>
        <taxon>Agaricomycetidae</taxon>
        <taxon>Agaricales</taxon>
        <taxon>Agaricineae</taxon>
        <taxon>Strophariaceae</taxon>
        <taxon>Galerina</taxon>
    </lineage>
</organism>
<proteinExistence type="predicted"/>
<feature type="compositionally biased region" description="Basic and acidic residues" evidence="1">
    <location>
        <begin position="25"/>
        <end position="35"/>
    </location>
</feature>